<gene>
    <name evidence="2" type="ORF">MELIAE_LOCUS1213</name>
</gene>
<feature type="region of interest" description="Disordered" evidence="1">
    <location>
        <begin position="32"/>
        <end position="51"/>
    </location>
</feature>
<sequence length="242" mass="27019">MHLNESVFRLLKFTPSSCNTWHDLRARTKIKEAKQRNYERGTGGGPPKDKTFDNVEKIVLNVIKTVSIEGHAVPESRVEFDFQDPEIEGETVIVEQVDNGLAPMMFMVKVADPHHAEQPQVIMVGANDAEDKNESNAAQDTEVEKAPKIDVKSMATTANPTPPRKLQQETTTARLAGARSKGYLQNLSSVTNSASAAAAYQSNLEDKLKMKSKYYDEKLCNKIIVQKNIYKKNKQVLQRSGN</sequence>
<reference evidence="2" key="1">
    <citation type="submission" date="2021-12" db="EMBL/GenBank/DDBJ databases">
        <authorList>
            <person name="King R."/>
        </authorList>
    </citation>
    <scope>NUCLEOTIDE SEQUENCE</scope>
</reference>
<dbReference type="AlphaFoldDB" id="A0A9P0FBL2"/>
<dbReference type="OrthoDB" id="6808986at2759"/>
<dbReference type="Proteomes" id="UP001154078">
    <property type="component" value="Chromosome 1"/>
</dbReference>
<accession>A0A9P0FBL2</accession>
<evidence type="ECO:0000256" key="1">
    <source>
        <dbReference type="SAM" id="MobiDB-lite"/>
    </source>
</evidence>
<dbReference type="EMBL" id="OV121132">
    <property type="protein sequence ID" value="CAH0547175.1"/>
    <property type="molecule type" value="Genomic_DNA"/>
</dbReference>
<protein>
    <submittedName>
        <fullName evidence="2">Uncharacterized protein</fullName>
    </submittedName>
</protein>
<name>A0A9P0FBL2_BRAAE</name>
<evidence type="ECO:0000313" key="2">
    <source>
        <dbReference type="EMBL" id="CAH0547175.1"/>
    </source>
</evidence>
<keyword evidence="3" id="KW-1185">Reference proteome</keyword>
<organism evidence="2 3">
    <name type="scientific">Brassicogethes aeneus</name>
    <name type="common">Rape pollen beetle</name>
    <name type="synonym">Meligethes aeneus</name>
    <dbReference type="NCBI Taxonomy" id="1431903"/>
    <lineage>
        <taxon>Eukaryota</taxon>
        <taxon>Metazoa</taxon>
        <taxon>Ecdysozoa</taxon>
        <taxon>Arthropoda</taxon>
        <taxon>Hexapoda</taxon>
        <taxon>Insecta</taxon>
        <taxon>Pterygota</taxon>
        <taxon>Neoptera</taxon>
        <taxon>Endopterygota</taxon>
        <taxon>Coleoptera</taxon>
        <taxon>Polyphaga</taxon>
        <taxon>Cucujiformia</taxon>
        <taxon>Nitidulidae</taxon>
        <taxon>Meligethinae</taxon>
        <taxon>Brassicogethes</taxon>
    </lineage>
</organism>
<evidence type="ECO:0000313" key="3">
    <source>
        <dbReference type="Proteomes" id="UP001154078"/>
    </source>
</evidence>
<proteinExistence type="predicted"/>